<feature type="transmembrane region" description="Helical" evidence="1">
    <location>
        <begin position="176"/>
        <end position="198"/>
    </location>
</feature>
<feature type="transmembrane region" description="Helical" evidence="1">
    <location>
        <begin position="106"/>
        <end position="129"/>
    </location>
</feature>
<feature type="transmembrane region" description="Helical" evidence="1">
    <location>
        <begin position="18"/>
        <end position="34"/>
    </location>
</feature>
<feature type="transmembrane region" description="Helical" evidence="1">
    <location>
        <begin position="490"/>
        <end position="508"/>
    </location>
</feature>
<name>A0A1T5E0C8_9BACT</name>
<dbReference type="SUPFAM" id="SSF55486">
    <property type="entry name" value="Metalloproteases ('zincins'), catalytic domain"/>
    <property type="match status" value="1"/>
</dbReference>
<dbReference type="Pfam" id="PF12730">
    <property type="entry name" value="ABC2_membrane_4"/>
    <property type="match status" value="1"/>
</dbReference>
<feature type="transmembrane region" description="Helical" evidence="1">
    <location>
        <begin position="376"/>
        <end position="395"/>
    </location>
</feature>
<evidence type="ECO:0000313" key="3">
    <source>
        <dbReference type="Proteomes" id="UP000190897"/>
    </source>
</evidence>
<gene>
    <name evidence="2" type="ORF">SAMN05660293_02050</name>
</gene>
<evidence type="ECO:0000256" key="1">
    <source>
        <dbReference type="SAM" id="Phobius"/>
    </source>
</evidence>
<keyword evidence="1" id="KW-1133">Transmembrane helix</keyword>
<organism evidence="2 3">
    <name type="scientific">Dyadobacter psychrophilus</name>
    <dbReference type="NCBI Taxonomy" id="651661"/>
    <lineage>
        <taxon>Bacteria</taxon>
        <taxon>Pseudomonadati</taxon>
        <taxon>Bacteroidota</taxon>
        <taxon>Cytophagia</taxon>
        <taxon>Cytophagales</taxon>
        <taxon>Spirosomataceae</taxon>
        <taxon>Dyadobacter</taxon>
    </lineage>
</organism>
<keyword evidence="1" id="KW-0472">Membrane</keyword>
<feature type="transmembrane region" description="Helical" evidence="1">
    <location>
        <begin position="329"/>
        <end position="347"/>
    </location>
</feature>
<feature type="transmembrane region" description="Helical" evidence="1">
    <location>
        <begin position="453"/>
        <end position="478"/>
    </location>
</feature>
<feature type="transmembrane region" description="Helical" evidence="1">
    <location>
        <begin position="149"/>
        <end position="169"/>
    </location>
</feature>
<evidence type="ECO:0000313" key="2">
    <source>
        <dbReference type="EMBL" id="SKB77309.1"/>
    </source>
</evidence>
<feature type="transmembrane region" description="Helical" evidence="1">
    <location>
        <begin position="580"/>
        <end position="601"/>
    </location>
</feature>
<dbReference type="AlphaFoldDB" id="A0A1T5E0C8"/>
<feature type="transmembrane region" description="Helical" evidence="1">
    <location>
        <begin position="541"/>
        <end position="559"/>
    </location>
</feature>
<feature type="transmembrane region" description="Helical" evidence="1">
    <location>
        <begin position="416"/>
        <end position="441"/>
    </location>
</feature>
<dbReference type="OrthoDB" id="100605at2"/>
<reference evidence="3" key="1">
    <citation type="submission" date="2017-02" db="EMBL/GenBank/DDBJ databases">
        <authorList>
            <person name="Varghese N."/>
            <person name="Submissions S."/>
        </authorList>
    </citation>
    <scope>NUCLEOTIDE SEQUENCE [LARGE SCALE GENOMIC DNA]</scope>
    <source>
        <strain evidence="3">DSM 22270</strain>
    </source>
</reference>
<dbReference type="RefSeq" id="WP_082214566.1">
    <property type="nucleotide sequence ID" value="NZ_FUZA01000002.1"/>
</dbReference>
<dbReference type="Proteomes" id="UP000190897">
    <property type="component" value="Unassembled WGS sequence"/>
</dbReference>
<dbReference type="Gene3D" id="1.10.390.10">
    <property type="entry name" value="Neutral Protease Domain 2"/>
    <property type="match status" value="1"/>
</dbReference>
<accession>A0A1T5E0C8</accession>
<dbReference type="EMBL" id="FUZA01000002">
    <property type="protein sequence ID" value="SKB77309.1"/>
    <property type="molecule type" value="Genomic_DNA"/>
</dbReference>
<proteinExistence type="predicted"/>
<feature type="transmembrane region" description="Helical" evidence="1">
    <location>
        <begin position="54"/>
        <end position="76"/>
    </location>
</feature>
<feature type="transmembrane region" description="Helical" evidence="1">
    <location>
        <begin position="243"/>
        <end position="263"/>
    </location>
</feature>
<dbReference type="STRING" id="651661.SAMN05660293_02050"/>
<sequence length="1203" mass="134366">MKFLEILRFEFAYQHRRPWLWVFSVVVLVLSFLMTRDGSVSEVLYADFFLNSPFSIAITTVFGGLIWLVIAASVAGEAAARDVASRMYPLIYTSSVGKADYLGGRFLAALLVNAFVLLFVQAGILLGVYLPGVDPELIGPFRPAAFFTAYIFISLPNAFAATAIQFWLAGRSGRVMAAYLGSFFIIFMGFFVASLLLFKRSVGTLLDPIGIRFLVEDIAHLWTPIEKNTRLLALEGPLLTNRLVWLGIGLLVILLTVLGFRFAHRAGSRMRNPFSTFAMEADLPVNADMGDPGKAKLVEDLPRSFGFAFHARQTLAVASASFRSIATSWAGLTILLFMPLLAMLVIMDQMGAMGTPILPTTSRVTAELTGSMSDELNRWVVVPFLIIFFAGELVWRERDAGMNEMTDTMPGSDWPLFLGKFLAIATLLAMFMAALITAGVLSQLFMDYHDFQIGLYLKIMFGLQLGEYLLFALLALVVHVVADQKYIGHLVAILCFVFIALLAGMLGIEHNFLIYGAGPKWSHTEMIGFGNSVGPWLWFKLYWAAWAVLLAVIGRLLWVRGMGKNLAARLRIARFRLRRSTIWAGSSALALMLIFGGFIFYNTYFLNKYLTPSDVKQLQAEYEKQYRQYAGKPQPTLTSTRLHVEMYPEQRVITIQGTYTLVNTHTQPIDSIHIATATGAVQIEKLNFDQKNRLFIVDNPHGFRVYILDKPLAAGDTLQMNFSLRIARRGFGNEGIDPALTENGSYFTSEHLFPFIGYRRQRELIGSADRRKYGLEPRPVIASLYEYEGQAPGSRGGGIAFEAVVGTSKGQVAVAPGALRRSWTRGNRNYFHYNTDAPIGSEWAFFSAHFAVHKVQLHADTPENDINIRIYHYPAHAAHVKRVARSAQAALDYYISQFGPYPYRHLTLVEHPGARGIGGHADAGLISYGQGFAYWTPQDDDKSLDFPYFVIAHEVAHQWTLPYAVVEGLSFLSEGLATYSALQAVKASRGEQQLSQLLQQLREHHPHAPIRRGEPLLRALDPYLGYRRGPFAMYALSEYIGAEKVNGALRVLIKKHDAPSAPLATTLDLYRELKAVTPDSLKYLLHDLFEVNTYWEFKTERAAARQTNAGTWEVTLNAQARKTVYDSAGVVTEPPMMDWVQVGVFADGDALDKPLQISMHRVQSGQQTIKVTVPFKPARAGLDPYHLLDWEQGYGNNIQDIKN</sequence>
<keyword evidence="3" id="KW-1185">Reference proteome</keyword>
<dbReference type="InterPro" id="IPR027268">
    <property type="entry name" value="Peptidase_M4/M1_CTD_sf"/>
</dbReference>
<keyword evidence="1" id="KW-0812">Transmembrane</keyword>
<protein>
    <submittedName>
        <fullName evidence="2">ABC-2 family transporter protein</fullName>
    </submittedName>
</protein>